<keyword evidence="2" id="KW-1185">Reference proteome</keyword>
<sequence>MPILRISGHSCACHAHPPLPRASYLSRVIGACLWFCFALPDAVCRASSPQRPHVRRLSATRIRYLRYRLPANGIRGNDFRCSDIGVGNESGDVGYVGMS</sequence>
<name>A0A3N2Q274_SODAK</name>
<protein>
    <submittedName>
        <fullName evidence="1">Uncharacterized protein</fullName>
    </submittedName>
</protein>
<dbReference type="Proteomes" id="UP000272025">
    <property type="component" value="Unassembled WGS sequence"/>
</dbReference>
<evidence type="ECO:0000313" key="2">
    <source>
        <dbReference type="Proteomes" id="UP000272025"/>
    </source>
</evidence>
<accession>A0A3N2Q274</accession>
<dbReference type="GeneID" id="39574977"/>
<dbReference type="RefSeq" id="XP_028468665.1">
    <property type="nucleotide sequence ID" value="XM_028606499.1"/>
</dbReference>
<dbReference type="EMBL" id="ML119052">
    <property type="protein sequence ID" value="ROT40859.1"/>
    <property type="molecule type" value="Genomic_DNA"/>
</dbReference>
<reference evidence="1 2" key="1">
    <citation type="journal article" date="2018" name="Mol. Ecol.">
        <title>The obligate alkalophilic soda-lake fungus Sodiomyces alkalinus has shifted to a protein diet.</title>
        <authorList>
            <person name="Grum-Grzhimaylo A.A."/>
            <person name="Falkoski D.L."/>
            <person name="van den Heuvel J."/>
            <person name="Valero-Jimenez C.A."/>
            <person name="Min B."/>
            <person name="Choi I.G."/>
            <person name="Lipzen A."/>
            <person name="Daum C.G."/>
            <person name="Aanen D.K."/>
            <person name="Tsang A."/>
            <person name="Henrissat B."/>
            <person name="Bilanenko E.N."/>
            <person name="de Vries R.P."/>
            <person name="van Kan J.A.L."/>
            <person name="Grigoriev I.V."/>
            <person name="Debets A.J.M."/>
        </authorList>
    </citation>
    <scope>NUCLEOTIDE SEQUENCE [LARGE SCALE GENOMIC DNA]</scope>
    <source>
        <strain evidence="1 2">F11</strain>
    </source>
</reference>
<proteinExistence type="predicted"/>
<organism evidence="1 2">
    <name type="scientific">Sodiomyces alkalinus (strain CBS 110278 / VKM F-3762 / F11)</name>
    <name type="common">Alkaliphilic filamentous fungus</name>
    <dbReference type="NCBI Taxonomy" id="1314773"/>
    <lineage>
        <taxon>Eukaryota</taxon>
        <taxon>Fungi</taxon>
        <taxon>Dikarya</taxon>
        <taxon>Ascomycota</taxon>
        <taxon>Pezizomycotina</taxon>
        <taxon>Sordariomycetes</taxon>
        <taxon>Hypocreomycetidae</taxon>
        <taxon>Glomerellales</taxon>
        <taxon>Plectosphaerellaceae</taxon>
        <taxon>Sodiomyces</taxon>
    </lineage>
</organism>
<dbReference type="AlphaFoldDB" id="A0A3N2Q274"/>
<gene>
    <name evidence="1" type="ORF">SODALDRAFT_106200</name>
</gene>
<evidence type="ECO:0000313" key="1">
    <source>
        <dbReference type="EMBL" id="ROT40859.1"/>
    </source>
</evidence>